<dbReference type="Gene3D" id="3.40.630.30">
    <property type="match status" value="1"/>
</dbReference>
<dbReference type="OrthoDB" id="9795206at2"/>
<protein>
    <submittedName>
        <fullName evidence="2">Protein N-acetyltransferase, RimJ/RimL family</fullName>
    </submittedName>
</protein>
<feature type="domain" description="N-acetyltransferase" evidence="1">
    <location>
        <begin position="1"/>
        <end position="152"/>
    </location>
</feature>
<dbReference type="InterPro" id="IPR016181">
    <property type="entry name" value="Acyl_CoA_acyltransferase"/>
</dbReference>
<keyword evidence="2" id="KW-0808">Transferase</keyword>
<gene>
    <name evidence="2" type="ORF">SAMN02194393_02259</name>
</gene>
<dbReference type="GO" id="GO:0016747">
    <property type="term" value="F:acyltransferase activity, transferring groups other than amino-acyl groups"/>
    <property type="evidence" value="ECO:0007669"/>
    <property type="project" value="InterPro"/>
</dbReference>
<evidence type="ECO:0000313" key="2">
    <source>
        <dbReference type="EMBL" id="SKC69450.1"/>
    </source>
</evidence>
<dbReference type="InterPro" id="IPR000182">
    <property type="entry name" value="GNAT_dom"/>
</dbReference>
<dbReference type="SUPFAM" id="SSF55729">
    <property type="entry name" value="Acyl-CoA N-acyltransferases (Nat)"/>
    <property type="match status" value="1"/>
</dbReference>
<keyword evidence="3" id="KW-1185">Reference proteome</keyword>
<accession>A0A1T5L0M5</accession>
<reference evidence="2 3" key="1">
    <citation type="submission" date="2017-02" db="EMBL/GenBank/DDBJ databases">
        <authorList>
            <person name="Peterson S.W."/>
        </authorList>
    </citation>
    <scope>NUCLEOTIDE SEQUENCE [LARGE SCALE GENOMIC DNA]</scope>
    <source>
        <strain evidence="2 3">M1</strain>
    </source>
</reference>
<sequence length="167" mass="19248">MKYTEWLNDLELGIHLVSAPQVIPLSKEREILERLSVEGYNFAIVDFEKDELLGNCGLLNVDFINRTAELGIFIGNKEYWNRGLGQEAIELILNFGFNIINLNNIMLRVRGFNKRAIKCYEKCGFKVIGIRREAITFGDKKYGEIYMDILASEFKGDIVSKILENFE</sequence>
<dbReference type="AlphaFoldDB" id="A0A1T5L0M5"/>
<dbReference type="RefSeq" id="WP_079491710.1">
    <property type="nucleotide sequence ID" value="NZ_FUZT01000005.1"/>
</dbReference>
<name>A0A1T5L0M5_9FIRM</name>
<dbReference type="PROSITE" id="PS51186">
    <property type="entry name" value="GNAT"/>
    <property type="match status" value="1"/>
</dbReference>
<organism evidence="2 3">
    <name type="scientific">Maledivibacter halophilus</name>
    <dbReference type="NCBI Taxonomy" id="36842"/>
    <lineage>
        <taxon>Bacteria</taxon>
        <taxon>Bacillati</taxon>
        <taxon>Bacillota</taxon>
        <taxon>Clostridia</taxon>
        <taxon>Peptostreptococcales</taxon>
        <taxon>Caminicellaceae</taxon>
        <taxon>Maledivibacter</taxon>
    </lineage>
</organism>
<evidence type="ECO:0000313" key="3">
    <source>
        <dbReference type="Proteomes" id="UP000190285"/>
    </source>
</evidence>
<dbReference type="EMBL" id="FUZT01000005">
    <property type="protein sequence ID" value="SKC69450.1"/>
    <property type="molecule type" value="Genomic_DNA"/>
</dbReference>
<dbReference type="STRING" id="36842.SAMN02194393_02259"/>
<dbReference type="PANTHER" id="PTHR43415:SF3">
    <property type="entry name" value="GNAT-FAMILY ACETYLTRANSFERASE"/>
    <property type="match status" value="1"/>
</dbReference>
<proteinExistence type="predicted"/>
<dbReference type="PANTHER" id="PTHR43415">
    <property type="entry name" value="SPERMIDINE N(1)-ACETYLTRANSFERASE"/>
    <property type="match status" value="1"/>
</dbReference>
<evidence type="ECO:0000259" key="1">
    <source>
        <dbReference type="PROSITE" id="PS51186"/>
    </source>
</evidence>
<dbReference type="Proteomes" id="UP000190285">
    <property type="component" value="Unassembled WGS sequence"/>
</dbReference>
<dbReference type="Pfam" id="PF13302">
    <property type="entry name" value="Acetyltransf_3"/>
    <property type="match status" value="1"/>
</dbReference>